<evidence type="ECO:0000313" key="2">
    <source>
        <dbReference type="Proteomes" id="UP001153269"/>
    </source>
</evidence>
<protein>
    <submittedName>
        <fullName evidence="1">Uncharacterized protein</fullName>
    </submittedName>
</protein>
<dbReference type="EMBL" id="CADEAL010003958">
    <property type="protein sequence ID" value="CAB1447856.1"/>
    <property type="molecule type" value="Genomic_DNA"/>
</dbReference>
<organism evidence="1 2">
    <name type="scientific">Pleuronectes platessa</name>
    <name type="common">European plaice</name>
    <dbReference type="NCBI Taxonomy" id="8262"/>
    <lineage>
        <taxon>Eukaryota</taxon>
        <taxon>Metazoa</taxon>
        <taxon>Chordata</taxon>
        <taxon>Craniata</taxon>
        <taxon>Vertebrata</taxon>
        <taxon>Euteleostomi</taxon>
        <taxon>Actinopterygii</taxon>
        <taxon>Neopterygii</taxon>
        <taxon>Teleostei</taxon>
        <taxon>Neoteleostei</taxon>
        <taxon>Acanthomorphata</taxon>
        <taxon>Carangaria</taxon>
        <taxon>Pleuronectiformes</taxon>
        <taxon>Pleuronectoidei</taxon>
        <taxon>Pleuronectidae</taxon>
        <taxon>Pleuronectes</taxon>
    </lineage>
</organism>
<keyword evidence="2" id="KW-1185">Reference proteome</keyword>
<comment type="caution">
    <text evidence="1">The sequence shown here is derived from an EMBL/GenBank/DDBJ whole genome shotgun (WGS) entry which is preliminary data.</text>
</comment>
<proteinExistence type="predicted"/>
<name>A0A9N7Z3T8_PLEPL</name>
<reference evidence="1" key="1">
    <citation type="submission" date="2020-03" db="EMBL/GenBank/DDBJ databases">
        <authorList>
            <person name="Weist P."/>
        </authorList>
    </citation>
    <scope>NUCLEOTIDE SEQUENCE</scope>
</reference>
<sequence>MESGSARQCACAWKTWRFPPDSGGSTHSLARSFFLGDDAATPRRSGARSAILFMILEEGVEEKEVVVEEEREGGGVHWSSAQTWELQRSRCEDRARVYDT</sequence>
<accession>A0A9N7Z3T8</accession>
<dbReference type="Proteomes" id="UP001153269">
    <property type="component" value="Unassembled WGS sequence"/>
</dbReference>
<gene>
    <name evidence="1" type="ORF">PLEPLA_LOCUS35529</name>
</gene>
<evidence type="ECO:0000313" key="1">
    <source>
        <dbReference type="EMBL" id="CAB1447856.1"/>
    </source>
</evidence>
<dbReference type="AlphaFoldDB" id="A0A9N7Z3T8"/>